<comment type="caution">
    <text evidence="2">The sequence shown here is derived from an EMBL/GenBank/DDBJ whole genome shotgun (WGS) entry which is preliminary data.</text>
</comment>
<dbReference type="CDD" id="cd04301">
    <property type="entry name" value="NAT_SF"/>
    <property type="match status" value="1"/>
</dbReference>
<dbReference type="SUPFAM" id="SSF55729">
    <property type="entry name" value="Acyl-CoA N-acyltransferases (Nat)"/>
    <property type="match status" value="1"/>
</dbReference>
<evidence type="ECO:0000259" key="1">
    <source>
        <dbReference type="PROSITE" id="PS51186"/>
    </source>
</evidence>
<dbReference type="InterPro" id="IPR016181">
    <property type="entry name" value="Acyl_CoA_acyltransferase"/>
</dbReference>
<dbReference type="PROSITE" id="PS51186">
    <property type="entry name" value="GNAT"/>
    <property type="match status" value="1"/>
</dbReference>
<dbReference type="RefSeq" id="WP_221861987.1">
    <property type="nucleotide sequence ID" value="NZ_JAIKTU010000013.1"/>
</dbReference>
<organism evidence="2 3">
    <name type="scientific">Clostridium sardiniense</name>
    <name type="common">Clostridium absonum</name>
    <dbReference type="NCBI Taxonomy" id="29369"/>
    <lineage>
        <taxon>Bacteria</taxon>
        <taxon>Bacillati</taxon>
        <taxon>Bacillota</taxon>
        <taxon>Clostridia</taxon>
        <taxon>Eubacteriales</taxon>
        <taxon>Clostridiaceae</taxon>
        <taxon>Clostridium</taxon>
    </lineage>
</organism>
<accession>A0ABS7L1N5</accession>
<gene>
    <name evidence="2" type="ORF">K5V21_15065</name>
</gene>
<reference evidence="2 3" key="1">
    <citation type="journal article" date="2021" name="Cell Host Microbe">
        <title>in vivo commensal control of Clostridioides difficile virulence.</title>
        <authorList>
            <person name="Girinathan B.P."/>
            <person name="Dibenedetto N."/>
            <person name="Worley J.N."/>
            <person name="Peltier J."/>
            <person name="Arrieta-Ortiz M.L."/>
            <person name="Rupa Christinal Immanuel S."/>
            <person name="Lavin R."/>
            <person name="Delaney M.L."/>
            <person name="Cummins C."/>
            <person name="Hoffmann M."/>
            <person name="Luo Y."/>
            <person name="Gonzalez-Escalona N."/>
            <person name="Allard M."/>
            <person name="Onderdonk A.B."/>
            <person name="Gerber G.K."/>
            <person name="Sonenshein A.L."/>
            <person name="Baliga N."/>
            <person name="Dupuy B."/>
            <person name="Bry L."/>
        </authorList>
    </citation>
    <scope>NUCLEOTIDE SEQUENCE [LARGE SCALE GENOMIC DNA]</scope>
    <source>
        <strain evidence="2 3">DSM 599</strain>
    </source>
</reference>
<evidence type="ECO:0000313" key="3">
    <source>
        <dbReference type="Proteomes" id="UP001299068"/>
    </source>
</evidence>
<name>A0ABS7L1N5_CLOSR</name>
<dbReference type="Proteomes" id="UP001299068">
    <property type="component" value="Unassembled WGS sequence"/>
</dbReference>
<dbReference type="EMBL" id="JAIKTU010000013">
    <property type="protein sequence ID" value="MBY0756768.1"/>
    <property type="molecule type" value="Genomic_DNA"/>
</dbReference>
<protein>
    <submittedName>
        <fullName evidence="2">N-acetyltransferase</fullName>
    </submittedName>
</protein>
<dbReference type="Gene3D" id="3.40.630.30">
    <property type="match status" value="1"/>
</dbReference>
<dbReference type="Pfam" id="PF00583">
    <property type="entry name" value="Acetyltransf_1"/>
    <property type="match status" value="1"/>
</dbReference>
<feature type="domain" description="N-acetyltransferase" evidence="1">
    <location>
        <begin position="3"/>
        <end position="153"/>
    </location>
</feature>
<dbReference type="InterPro" id="IPR000182">
    <property type="entry name" value="GNAT_dom"/>
</dbReference>
<keyword evidence="3" id="KW-1185">Reference proteome</keyword>
<proteinExistence type="predicted"/>
<evidence type="ECO:0000313" key="2">
    <source>
        <dbReference type="EMBL" id="MBY0756768.1"/>
    </source>
</evidence>
<sequence length="172" mass="19579">MDIMIREENNKDFNEVYDVVRLAFENAEHTDHNEHNLVNRLRNSDAFIKELSLVVEGDEKIIGHIMITKIKIGEHTSLALAPLSVLPKYHGMGIGRELILEGHKIAKDLGYSSVIILGDPNYYSRFGYVAASKWRIKAPFEVPDENFMAIELIDNGLKDVSGEVIYAKEFFE</sequence>